<evidence type="ECO:0000313" key="1">
    <source>
        <dbReference type="Proteomes" id="UP000887565"/>
    </source>
</evidence>
<sequence>MVDSPPYPHPTSKNSTLSHARLNVGYKGDQSIKSGFKGLEILSIIRKNKKNERSLALLFEVVIGDRIRMSSLPMIKFKTLMCFYEGFHTWLRLTKKRSTSLLENAPMGQQKEYTCLDKSALFAELQTGTLIVADQKNDLLPKNEAKTGDETADVGGVRDILICASGVVPIIKRDANTMTLVAHGDQGRRSERALDDLSRILIRNVRNVEVRAEC</sequence>
<dbReference type="Proteomes" id="UP000887565">
    <property type="component" value="Unplaced"/>
</dbReference>
<organism evidence="1 2">
    <name type="scientific">Romanomermis culicivorax</name>
    <name type="common">Nematode worm</name>
    <dbReference type="NCBI Taxonomy" id="13658"/>
    <lineage>
        <taxon>Eukaryota</taxon>
        <taxon>Metazoa</taxon>
        <taxon>Ecdysozoa</taxon>
        <taxon>Nematoda</taxon>
        <taxon>Enoplea</taxon>
        <taxon>Dorylaimia</taxon>
        <taxon>Mermithida</taxon>
        <taxon>Mermithoidea</taxon>
        <taxon>Mermithidae</taxon>
        <taxon>Romanomermis</taxon>
    </lineage>
</organism>
<dbReference type="WBParaSite" id="nRc.2.0.1.t12381-RA">
    <property type="protein sequence ID" value="nRc.2.0.1.t12381-RA"/>
    <property type="gene ID" value="nRc.2.0.1.g12381"/>
</dbReference>
<evidence type="ECO:0000313" key="2">
    <source>
        <dbReference type="WBParaSite" id="nRc.2.0.1.t12381-RA"/>
    </source>
</evidence>
<keyword evidence="1" id="KW-1185">Reference proteome</keyword>
<dbReference type="AlphaFoldDB" id="A0A915IGH9"/>
<proteinExistence type="predicted"/>
<name>A0A915IGH9_ROMCU</name>
<accession>A0A915IGH9</accession>
<reference evidence="2" key="1">
    <citation type="submission" date="2022-11" db="UniProtKB">
        <authorList>
            <consortium name="WormBaseParasite"/>
        </authorList>
    </citation>
    <scope>IDENTIFICATION</scope>
</reference>
<protein>
    <submittedName>
        <fullName evidence="2">Uncharacterized protein</fullName>
    </submittedName>
</protein>